<evidence type="ECO:0000313" key="5">
    <source>
        <dbReference type="EnsemblMetazoa" id="XP_020896937.1"/>
    </source>
</evidence>
<dbReference type="Pfam" id="PF03160">
    <property type="entry name" value="Calx-beta"/>
    <property type="match status" value="2"/>
</dbReference>
<dbReference type="InterPro" id="IPR038081">
    <property type="entry name" value="CalX-like_sf"/>
</dbReference>
<evidence type="ECO:0000256" key="2">
    <source>
        <dbReference type="ARBA" id="ARBA00022737"/>
    </source>
</evidence>
<dbReference type="KEGG" id="epa:110235782"/>
<dbReference type="GeneID" id="110235782"/>
<keyword evidence="1" id="KW-0732">Signal</keyword>
<evidence type="ECO:0000256" key="3">
    <source>
        <dbReference type="ARBA" id="ARBA00022837"/>
    </source>
</evidence>
<evidence type="ECO:0000256" key="1">
    <source>
        <dbReference type="ARBA" id="ARBA00022729"/>
    </source>
</evidence>
<dbReference type="SUPFAM" id="SSF141072">
    <property type="entry name" value="CalX-like"/>
    <property type="match status" value="1"/>
</dbReference>
<dbReference type="AlphaFoldDB" id="A0A913X0C2"/>
<feature type="domain" description="Calx-beta" evidence="4">
    <location>
        <begin position="101"/>
        <end position="190"/>
    </location>
</feature>
<feature type="domain" description="Calx-beta" evidence="4">
    <location>
        <begin position="13"/>
        <end position="72"/>
    </location>
</feature>
<evidence type="ECO:0000313" key="6">
    <source>
        <dbReference type="Proteomes" id="UP000887567"/>
    </source>
</evidence>
<dbReference type="Gene3D" id="2.60.40.2030">
    <property type="match status" value="2"/>
</dbReference>
<organism evidence="5 6">
    <name type="scientific">Exaiptasia diaphana</name>
    <name type="common">Tropical sea anemone</name>
    <name type="synonym">Aiptasia pulchella</name>
    <dbReference type="NCBI Taxonomy" id="2652724"/>
    <lineage>
        <taxon>Eukaryota</taxon>
        <taxon>Metazoa</taxon>
        <taxon>Cnidaria</taxon>
        <taxon>Anthozoa</taxon>
        <taxon>Hexacorallia</taxon>
        <taxon>Actiniaria</taxon>
        <taxon>Aiptasiidae</taxon>
        <taxon>Exaiptasia</taxon>
    </lineage>
</organism>
<reference evidence="5" key="1">
    <citation type="submission" date="2022-11" db="UniProtKB">
        <authorList>
            <consortium name="EnsemblMetazoa"/>
        </authorList>
    </citation>
    <scope>IDENTIFICATION</scope>
</reference>
<dbReference type="GO" id="GO:0016020">
    <property type="term" value="C:membrane"/>
    <property type="evidence" value="ECO:0007669"/>
    <property type="project" value="InterPro"/>
</dbReference>
<dbReference type="Proteomes" id="UP000887567">
    <property type="component" value="Unplaced"/>
</dbReference>
<accession>A0A913X0C2</accession>
<keyword evidence="2" id="KW-0677">Repeat</keyword>
<dbReference type="InterPro" id="IPR003644">
    <property type="entry name" value="Calx_beta"/>
</dbReference>
<dbReference type="RefSeq" id="XP_020896937.1">
    <property type="nucleotide sequence ID" value="XM_021041278.2"/>
</dbReference>
<proteinExistence type="predicted"/>
<name>A0A913X0C2_EXADI</name>
<keyword evidence="6" id="KW-1185">Reference proteome</keyword>
<dbReference type="EnsemblMetazoa" id="XM_021041278.2">
    <property type="protein sequence ID" value="XP_020896937.1"/>
    <property type="gene ID" value="LOC110235782"/>
</dbReference>
<sequence length="212" mass="23699">MEIKRTGEIDGVSNTLTCFTSPSGSAEQNIDYVYTSKQISFPKGSSSENFTVPIKSNEKNFNDLHFTINCYTTNTEHIDSSSCKQVQAVIEDSSEGFGFCSDSPMSVKENAGNYTAKICRKGFENRTSTFEVCVAKENMTYFEKFHKSIADKCEKVTFQPSDLQKNVTFLVKDDPWGEQEVSTFEVSLKLGMGLPSFGERVRNVSLIDDDSK</sequence>
<protein>
    <recommendedName>
        <fullName evidence="4">Calx-beta domain-containing protein</fullName>
    </recommendedName>
</protein>
<keyword evidence="3" id="KW-0106">Calcium</keyword>
<evidence type="ECO:0000259" key="4">
    <source>
        <dbReference type="Pfam" id="PF03160"/>
    </source>
</evidence>
<dbReference type="GO" id="GO:0007154">
    <property type="term" value="P:cell communication"/>
    <property type="evidence" value="ECO:0007669"/>
    <property type="project" value="InterPro"/>
</dbReference>